<evidence type="ECO:0000259" key="1">
    <source>
        <dbReference type="PROSITE" id="PS51819"/>
    </source>
</evidence>
<dbReference type="RefSeq" id="WP_034715091.1">
    <property type="nucleotide sequence ID" value="NZ_AWQS01000039.1"/>
</dbReference>
<dbReference type="AlphaFoldDB" id="W9GK60"/>
<dbReference type="InterPro" id="IPR029068">
    <property type="entry name" value="Glyas_Bleomycin-R_OHBP_Dase"/>
</dbReference>
<protein>
    <submittedName>
        <fullName evidence="2">Glyoxalase</fullName>
    </submittedName>
</protein>
<dbReference type="Proteomes" id="UP000019494">
    <property type="component" value="Unassembled WGS sequence"/>
</dbReference>
<reference evidence="3" key="1">
    <citation type="submission" date="2013-08" db="EMBL/GenBank/DDBJ databases">
        <title>Intrasporangium oryzae NRRL B-24470.</title>
        <authorList>
            <person name="Liu H."/>
            <person name="Wang G."/>
        </authorList>
    </citation>
    <scope>NUCLEOTIDE SEQUENCE [LARGE SCALE GENOMIC DNA]</scope>
    <source>
        <strain evidence="3">Q5-1</strain>
    </source>
</reference>
<dbReference type="InterPro" id="IPR004360">
    <property type="entry name" value="Glyas_Fos-R_dOase_dom"/>
</dbReference>
<dbReference type="InterPro" id="IPR037523">
    <property type="entry name" value="VOC_core"/>
</dbReference>
<dbReference type="EMBL" id="AWQS01000039">
    <property type="protein sequence ID" value="EWT06636.1"/>
    <property type="molecule type" value="Genomic_DNA"/>
</dbReference>
<dbReference type="SUPFAM" id="SSF54593">
    <property type="entry name" value="Glyoxalase/Bleomycin resistance protein/Dihydroxybiphenyl dioxygenase"/>
    <property type="match status" value="1"/>
</dbReference>
<keyword evidence="3" id="KW-1185">Reference proteome</keyword>
<dbReference type="Pfam" id="PF00903">
    <property type="entry name" value="Glyoxalase"/>
    <property type="match status" value="1"/>
</dbReference>
<proteinExistence type="predicted"/>
<feature type="domain" description="VOC" evidence="1">
    <location>
        <begin position="4"/>
        <end position="123"/>
    </location>
</feature>
<sequence length="143" mass="15779">MDWTLEVVIVPVSDLGRSVAFYRDQVGFHLDHETTNEHMHVAQLTPRGSGCSIVIGSLPSQNAMPPGSLHGVQLVVADARQARDELVGRGVECSDLTVFDERDGGTFFGFADPDGNTWAVQQIRARAERPLIPRDHRQRFAEA</sequence>
<dbReference type="Gene3D" id="3.10.180.10">
    <property type="entry name" value="2,3-Dihydroxybiphenyl 1,2-Dioxygenase, domain 1"/>
    <property type="match status" value="1"/>
</dbReference>
<evidence type="ECO:0000313" key="3">
    <source>
        <dbReference type="Proteomes" id="UP000019494"/>
    </source>
</evidence>
<accession>W9GK60</accession>
<evidence type="ECO:0000313" key="2">
    <source>
        <dbReference type="EMBL" id="EWT06636.1"/>
    </source>
</evidence>
<comment type="caution">
    <text evidence="2">The sequence shown here is derived from an EMBL/GenBank/DDBJ whole genome shotgun (WGS) entry which is preliminary data.</text>
</comment>
<name>W9GK60_9MICO</name>
<dbReference type="PATRIC" id="fig|584657.3.peg.1426"/>
<dbReference type="PROSITE" id="PS51819">
    <property type="entry name" value="VOC"/>
    <property type="match status" value="1"/>
</dbReference>
<gene>
    <name evidence="2" type="ORF">N864_20060</name>
</gene>
<organism evidence="2 3">
    <name type="scientific">Intrasporangium chromatireducens Q5-1</name>
    <dbReference type="NCBI Taxonomy" id="584657"/>
    <lineage>
        <taxon>Bacteria</taxon>
        <taxon>Bacillati</taxon>
        <taxon>Actinomycetota</taxon>
        <taxon>Actinomycetes</taxon>
        <taxon>Micrococcales</taxon>
        <taxon>Intrasporangiaceae</taxon>
        <taxon>Intrasporangium</taxon>
    </lineage>
</organism>
<dbReference type="OrthoDB" id="485032at2"/>